<dbReference type="GO" id="GO:0005829">
    <property type="term" value="C:cytosol"/>
    <property type="evidence" value="ECO:0007669"/>
    <property type="project" value="TreeGrafter"/>
</dbReference>
<dbReference type="PANTHER" id="PTHR10953:SF102">
    <property type="entry name" value="ADENYLYLTRANSFERASE AND SULFURTRANSFERASE MOCS3"/>
    <property type="match status" value="1"/>
</dbReference>
<evidence type="ECO:0000259" key="1">
    <source>
        <dbReference type="Pfam" id="PF00899"/>
    </source>
</evidence>
<evidence type="ECO:0000313" key="2">
    <source>
        <dbReference type="EMBL" id="QDX28690.1"/>
    </source>
</evidence>
<dbReference type="RefSeq" id="WP_042873199.1">
    <property type="nucleotide sequence ID" value="NZ_CM001975.1"/>
</dbReference>
<keyword evidence="2" id="KW-0808">Transferase</keyword>
<dbReference type="SUPFAM" id="SSF69572">
    <property type="entry name" value="Activating enzymes of the ubiquitin-like proteins"/>
    <property type="match status" value="1"/>
</dbReference>
<dbReference type="KEGG" id="dic:Dpoa569_0000358"/>
<dbReference type="GO" id="GO:0008146">
    <property type="term" value="F:sulfotransferase activity"/>
    <property type="evidence" value="ECO:0007669"/>
    <property type="project" value="TreeGrafter"/>
</dbReference>
<dbReference type="GO" id="GO:0016779">
    <property type="term" value="F:nucleotidyltransferase activity"/>
    <property type="evidence" value="ECO:0007669"/>
    <property type="project" value="UniProtKB-KW"/>
</dbReference>
<dbReference type="InterPro" id="IPR000594">
    <property type="entry name" value="ThiF_NAD_FAD-bd"/>
</dbReference>
<dbReference type="GO" id="GO:0004792">
    <property type="term" value="F:thiosulfate-cyanide sulfurtransferase activity"/>
    <property type="evidence" value="ECO:0007669"/>
    <property type="project" value="TreeGrafter"/>
</dbReference>
<dbReference type="STRING" id="568768.GCA_000406125_03613"/>
<organism evidence="2 3">
    <name type="scientific">Dickeya poaceiphila</name>
    <dbReference type="NCBI Taxonomy" id="568768"/>
    <lineage>
        <taxon>Bacteria</taxon>
        <taxon>Pseudomonadati</taxon>
        <taxon>Pseudomonadota</taxon>
        <taxon>Gammaproteobacteria</taxon>
        <taxon>Enterobacterales</taxon>
        <taxon>Pectobacteriaceae</taxon>
        <taxon>Dickeya</taxon>
    </lineage>
</organism>
<protein>
    <submittedName>
        <fullName evidence="2">ThiF family adenylyltransferase</fullName>
    </submittedName>
</protein>
<dbReference type="Proteomes" id="UP000320591">
    <property type="component" value="Chromosome"/>
</dbReference>
<keyword evidence="3" id="KW-1185">Reference proteome</keyword>
<dbReference type="InterPro" id="IPR045886">
    <property type="entry name" value="ThiF/MoeB/HesA"/>
</dbReference>
<name>A0A5B8I6D2_9GAMM</name>
<proteinExistence type="predicted"/>
<keyword evidence="2" id="KW-0548">Nucleotidyltransferase</keyword>
<evidence type="ECO:0000313" key="3">
    <source>
        <dbReference type="Proteomes" id="UP000320591"/>
    </source>
</evidence>
<dbReference type="Gene3D" id="3.90.930.70">
    <property type="match status" value="1"/>
</dbReference>
<gene>
    <name evidence="2" type="ORF">Dpoa569_0000358</name>
</gene>
<dbReference type="Pfam" id="PF00899">
    <property type="entry name" value="ThiF"/>
    <property type="match status" value="1"/>
</dbReference>
<dbReference type="GO" id="GO:0008641">
    <property type="term" value="F:ubiquitin-like modifier activating enzyme activity"/>
    <property type="evidence" value="ECO:0007669"/>
    <property type="project" value="InterPro"/>
</dbReference>
<sequence>MLYTGKYIQVGRYKKGGVFGVGSKQIIFNDRVDFENIVKIASFWKTPTDSNSFLEKAKKNFPEIPISEIEKCIQFLFDNNSLMENNAFNSNERYSRNSLYYNYMGANSKDVQKKIQNSSVTLIGCGGIGNHLSYLLATSGIGKITLVDNDKVELSNLTRQVLFTEGDVGNSKTEVLKREILKRRNDVAIDIIESTITSEDDLYKIPKSDIFIISADNPFSLMDWVNSYCVAHNQPYINVGYINDISVVGPFFIPRVTSCFKCAEITPDYTQKDSLSDYLKIINSDFKAATFPGVNGVAASYAFGDIIKFLGGFGEILSKNKRIGIHSSTIKIEEQLIPKNERCLVCSRL</sequence>
<dbReference type="OrthoDB" id="9804286at2"/>
<dbReference type="PANTHER" id="PTHR10953">
    <property type="entry name" value="UBIQUITIN-ACTIVATING ENZYME E1"/>
    <property type="match status" value="1"/>
</dbReference>
<dbReference type="AlphaFoldDB" id="A0A5B8I6D2"/>
<accession>A0A5B8I6D2</accession>
<dbReference type="InterPro" id="IPR035985">
    <property type="entry name" value="Ubiquitin-activating_enz"/>
</dbReference>
<dbReference type="EMBL" id="CP042220">
    <property type="protein sequence ID" value="QDX28690.1"/>
    <property type="molecule type" value="Genomic_DNA"/>
</dbReference>
<feature type="domain" description="THIF-type NAD/FAD binding fold" evidence="1">
    <location>
        <begin position="108"/>
        <end position="344"/>
    </location>
</feature>
<reference evidence="2 3" key="1">
    <citation type="journal article" date="2019" name="Environ. Microbiol.">
        <title>The phytopathogenic nature of Dickeya aquatica 174/2 and the dynamic early evolution of Dickeya pathogenicity.</title>
        <authorList>
            <person name="Duprey A."/>
            <person name="Taib N."/>
            <person name="Leonard S."/>
            <person name="Garin T."/>
            <person name="Flandrois J.P."/>
            <person name="Nasser W."/>
            <person name="Brochier-Armanet C."/>
            <person name="Reverchon S."/>
        </authorList>
    </citation>
    <scope>NUCLEOTIDE SEQUENCE [LARGE SCALE GENOMIC DNA]</scope>
    <source>
        <strain evidence="2 3">NCPPB 569</strain>
    </source>
</reference>
<dbReference type="Gene3D" id="3.40.50.720">
    <property type="entry name" value="NAD(P)-binding Rossmann-like Domain"/>
    <property type="match status" value="1"/>
</dbReference>